<reference evidence="1 2" key="1">
    <citation type="submission" date="2015-01" db="EMBL/GenBank/DDBJ databases">
        <title>Evolution of Trichinella species and genotypes.</title>
        <authorList>
            <person name="Korhonen P.K."/>
            <person name="Edoardo P."/>
            <person name="Giuseppe L.R."/>
            <person name="Gasser R.B."/>
        </authorList>
    </citation>
    <scope>NUCLEOTIDE SEQUENCE [LARGE SCALE GENOMIC DNA]</scope>
    <source>
        <strain evidence="1">ISS3</strain>
    </source>
</reference>
<dbReference type="OrthoDB" id="5922812at2759"/>
<protein>
    <submittedName>
        <fullName evidence="1">Uncharacterized protein</fullName>
    </submittedName>
</protein>
<dbReference type="InParanoid" id="A0A0V0ZNB7"/>
<name>A0A0V0ZNB7_TRISP</name>
<dbReference type="EMBL" id="JYDH01002305">
    <property type="protein sequence ID" value="KRY14128.1"/>
    <property type="molecule type" value="Genomic_DNA"/>
</dbReference>
<proteinExistence type="predicted"/>
<evidence type="ECO:0000313" key="1">
    <source>
        <dbReference type="EMBL" id="KRY14128.1"/>
    </source>
</evidence>
<gene>
    <name evidence="1" type="ORF">T01_7288</name>
</gene>
<keyword evidence="2" id="KW-1185">Reference proteome</keyword>
<sequence length="83" mass="9597">MKETQLARNNEILHRTRHFQRIPHSNVEKLPYTNIQPSSIRFNAVSDWLLPCNLAIYHKKSEICIKSLPSKIAKTAKAIALLF</sequence>
<accession>A0A0V0ZNB7</accession>
<organism evidence="1 2">
    <name type="scientific">Trichinella spiralis</name>
    <name type="common">Trichina worm</name>
    <dbReference type="NCBI Taxonomy" id="6334"/>
    <lineage>
        <taxon>Eukaryota</taxon>
        <taxon>Metazoa</taxon>
        <taxon>Ecdysozoa</taxon>
        <taxon>Nematoda</taxon>
        <taxon>Enoplea</taxon>
        <taxon>Dorylaimia</taxon>
        <taxon>Trichinellida</taxon>
        <taxon>Trichinellidae</taxon>
        <taxon>Trichinella</taxon>
    </lineage>
</organism>
<evidence type="ECO:0000313" key="2">
    <source>
        <dbReference type="Proteomes" id="UP000054776"/>
    </source>
</evidence>
<comment type="caution">
    <text evidence="1">The sequence shown here is derived from an EMBL/GenBank/DDBJ whole genome shotgun (WGS) entry which is preliminary data.</text>
</comment>
<dbReference type="AlphaFoldDB" id="A0A0V0ZNB7"/>
<dbReference type="Proteomes" id="UP000054776">
    <property type="component" value="Unassembled WGS sequence"/>
</dbReference>